<reference evidence="3 4" key="1">
    <citation type="submission" date="2020-06" db="EMBL/GenBank/DDBJ databases">
        <title>Description of novel acetic acid bacteria.</title>
        <authorList>
            <person name="Sombolestani A."/>
        </authorList>
    </citation>
    <scope>NUCLEOTIDE SEQUENCE [LARGE SCALE GENOMIC DNA]</scope>
    <source>
        <strain evidence="3 4">LMG 27010</strain>
    </source>
</reference>
<dbReference type="InterPro" id="IPR027417">
    <property type="entry name" value="P-loop_NTPase"/>
</dbReference>
<protein>
    <submittedName>
        <fullName evidence="3">DUF2326 domain-containing protein</fullName>
    </submittedName>
</protein>
<feature type="coiled-coil region" evidence="1">
    <location>
        <begin position="321"/>
        <end position="348"/>
    </location>
</feature>
<organism evidence="3 4">
    <name type="scientific">Ameyamaea chiangmaiensis</name>
    <dbReference type="NCBI Taxonomy" id="442969"/>
    <lineage>
        <taxon>Bacteria</taxon>
        <taxon>Pseudomonadati</taxon>
        <taxon>Pseudomonadota</taxon>
        <taxon>Alphaproteobacteria</taxon>
        <taxon>Acetobacterales</taxon>
        <taxon>Acetobacteraceae</taxon>
        <taxon>Ameyamaea</taxon>
    </lineage>
</organism>
<dbReference type="Pfam" id="PF10088">
    <property type="entry name" value="DUF2326"/>
    <property type="match status" value="1"/>
</dbReference>
<proteinExistence type="predicted"/>
<accession>A0A850PI82</accession>
<evidence type="ECO:0000313" key="4">
    <source>
        <dbReference type="Proteomes" id="UP000585665"/>
    </source>
</evidence>
<name>A0A850PI82_9PROT</name>
<feature type="coiled-coil region" evidence="1">
    <location>
        <begin position="212"/>
        <end position="239"/>
    </location>
</feature>
<evidence type="ECO:0000259" key="2">
    <source>
        <dbReference type="Pfam" id="PF10088"/>
    </source>
</evidence>
<evidence type="ECO:0000256" key="1">
    <source>
        <dbReference type="SAM" id="Coils"/>
    </source>
</evidence>
<dbReference type="Proteomes" id="UP000585665">
    <property type="component" value="Unassembled WGS sequence"/>
</dbReference>
<gene>
    <name evidence="3" type="ORF">HUK82_10200</name>
</gene>
<comment type="caution">
    <text evidence="3">The sequence shown here is derived from an EMBL/GenBank/DDBJ whole genome shotgun (WGS) entry which is preliminary data.</text>
</comment>
<keyword evidence="4" id="KW-1185">Reference proteome</keyword>
<dbReference type="AlphaFoldDB" id="A0A850PI82"/>
<keyword evidence="1" id="KW-0175">Coiled coil</keyword>
<dbReference type="Gene3D" id="3.40.50.300">
    <property type="entry name" value="P-loop containing nucleotide triphosphate hydrolases"/>
    <property type="match status" value="1"/>
</dbReference>
<feature type="domain" description="DUF2326" evidence="2">
    <location>
        <begin position="432"/>
        <end position="563"/>
    </location>
</feature>
<dbReference type="EMBL" id="JABXXR010000075">
    <property type="protein sequence ID" value="NVN40931.1"/>
    <property type="molecule type" value="Genomic_DNA"/>
</dbReference>
<sequence length="570" mass="66144">MRIKRLYTEPDTIDPIEFHKGVNIIVGERDETSVKNNGVGKSMCIEFLNFALLKKKSESRVSKIPQQSFKPDTFICVDFELHGMDYTIKRSIVDAEHPRMICDSSVIDFSKLDDATRFLTERMFPSTHLVGVGFREMLGPLIRDERSEFKSIVACYDTKIRVPDNYAPHLMLLGIDLMIYRKIREILKELDAIGVEEKRIRENVQLIREKGIDDARSDLNELNEEVERIRQGIDALENAPAYDVIKDELIEIEDQTDELRFRKTALLKRLAGLNPIAIETAIDADEIRSFYNQLREGLGDKISKDLNEVLAFKSKIELFQKHLLTEKSQVIEEELRGLRRQLADLDRHQARLIKILDQDGDLRNLKKTYAAFQAKSDELGQLKGLLDRYDRLALDKQEKRLEKETERLRLQGSIIGASERLKSFEQTILWIHQFIQGNRKASFEVRTTSTKNVVDIIMRIDDDGSHSVEREKVFIYDIALLLNDFSKARHPGLLVHDNIFDVDDDTLKRSLEFVFTKSVFDDDQQYILTLNTDRLGRLNGEPWHDDLEGNIVASFTKNHRFLKTNYQEII</sequence>
<dbReference type="InterPro" id="IPR018760">
    <property type="entry name" value="DUF2326"/>
</dbReference>
<dbReference type="RefSeq" id="WP_176613861.1">
    <property type="nucleotide sequence ID" value="NZ_JABXXR010000075.1"/>
</dbReference>
<evidence type="ECO:0000313" key="3">
    <source>
        <dbReference type="EMBL" id="NVN40931.1"/>
    </source>
</evidence>